<protein>
    <submittedName>
        <fullName evidence="2">54S ribosomal protein L15, mitochondrial</fullName>
    </submittedName>
</protein>
<dbReference type="VEuPathDB" id="FungiDB:GW608_E03245"/>
<proteinExistence type="predicted"/>
<feature type="domain" description="RNase III" evidence="1">
    <location>
        <begin position="76"/>
        <end position="209"/>
    </location>
</feature>
<dbReference type="CDD" id="cd00593">
    <property type="entry name" value="RIBOc"/>
    <property type="match status" value="1"/>
</dbReference>
<dbReference type="PANTHER" id="PTHR28160">
    <property type="entry name" value="54S RIBOSOMAL PROTEIN L15, MITOCHONDRIAL"/>
    <property type="match status" value="1"/>
</dbReference>
<dbReference type="SUPFAM" id="SSF69065">
    <property type="entry name" value="RNase III domain-like"/>
    <property type="match status" value="1"/>
</dbReference>
<dbReference type="InterPro" id="IPR036389">
    <property type="entry name" value="RNase_III_sf"/>
</dbReference>
<dbReference type="OMA" id="LHKGPRV"/>
<dbReference type="VEuPathDB" id="FungiDB:GVI51_E03267"/>
<comment type="caution">
    <text evidence="2">The sequence shown here is derived from an EMBL/GenBank/DDBJ whole genome shotgun (WGS) entry which is preliminary data.</text>
</comment>
<evidence type="ECO:0000313" key="2">
    <source>
        <dbReference type="EMBL" id="KTA97774.1"/>
    </source>
</evidence>
<name>A0A0W0EL43_CANGB</name>
<dbReference type="SMART" id="SM00535">
    <property type="entry name" value="RIBOc"/>
    <property type="match status" value="1"/>
</dbReference>
<accession>A0A0W0EL43</accession>
<sequence length="226" mass="24959">MGMGPTTAQQDRLTMSMIGRRWYMHAGARVRGLRRDPVSYLKNPAGLVYTDVGGDYHASVRERMGFQEHGIELSDAAILQCLTHKSFAHGSRPYNEKLNLLGSQYLKLQAAMHSVGPENSFGNLGTPVSKGLVSYQTAAEYVIAKNLEPLVFWKVSDPLNDGPIKGKSKVMSTVLNSFIGAILLQQGEKKASQFIVEDLLNPSNTQSLLNITLRKLDQQKETVHSN</sequence>
<dbReference type="Gene3D" id="1.10.1520.10">
    <property type="entry name" value="Ribonuclease III domain"/>
    <property type="match status" value="1"/>
</dbReference>
<dbReference type="EMBL" id="LLZZ01000156">
    <property type="protein sequence ID" value="KTA97774.1"/>
    <property type="molecule type" value="Genomic_DNA"/>
</dbReference>
<dbReference type="VEuPathDB" id="FungiDB:CAGL0E03520g"/>
<dbReference type="PhylomeDB" id="A0A0W0EL43"/>
<gene>
    <name evidence="2" type="ORF">AO440_000968</name>
</gene>
<evidence type="ECO:0000313" key="3">
    <source>
        <dbReference type="Proteomes" id="UP000054886"/>
    </source>
</evidence>
<dbReference type="Proteomes" id="UP000054886">
    <property type="component" value="Unassembled WGS sequence"/>
</dbReference>
<dbReference type="VEuPathDB" id="FungiDB:B1J91_E03520g"/>
<keyword evidence="2" id="KW-0687">Ribonucleoprotein</keyword>
<dbReference type="Pfam" id="PF14622">
    <property type="entry name" value="Ribonucleas_3_3"/>
    <property type="match status" value="1"/>
</dbReference>
<dbReference type="GO" id="GO:0004525">
    <property type="term" value="F:ribonuclease III activity"/>
    <property type="evidence" value="ECO:0007669"/>
    <property type="project" value="InterPro"/>
</dbReference>
<dbReference type="GO" id="GO:0005762">
    <property type="term" value="C:mitochondrial large ribosomal subunit"/>
    <property type="evidence" value="ECO:0007669"/>
    <property type="project" value="EnsemblFungi"/>
</dbReference>
<dbReference type="OrthoDB" id="2281895at2759"/>
<dbReference type="InterPro" id="IPR040030">
    <property type="entry name" value="Ribosomal_mL57"/>
</dbReference>
<dbReference type="GO" id="GO:0032543">
    <property type="term" value="P:mitochondrial translation"/>
    <property type="evidence" value="ECO:0007669"/>
    <property type="project" value="InterPro"/>
</dbReference>
<dbReference type="PANTHER" id="PTHR28160:SF1">
    <property type="entry name" value="LARGE RIBOSOMAL SUBUNIT PROTEIN ML57"/>
    <property type="match status" value="1"/>
</dbReference>
<reference evidence="2 3" key="1">
    <citation type="submission" date="2015-10" db="EMBL/GenBank/DDBJ databases">
        <title>Draft genomes sequences of Candida glabrata isolates 1A, 1B, 2A, 2B, 3A and 3B.</title>
        <authorList>
            <person name="Haavelsrud O.E."/>
            <person name="Gaustad P."/>
        </authorList>
    </citation>
    <scope>NUCLEOTIDE SEQUENCE [LARGE SCALE GENOMIC DNA]</scope>
    <source>
        <strain evidence="2">910700640</strain>
    </source>
</reference>
<evidence type="ECO:0000259" key="1">
    <source>
        <dbReference type="SMART" id="SM00535"/>
    </source>
</evidence>
<dbReference type="GO" id="GO:0003735">
    <property type="term" value="F:structural constituent of ribosome"/>
    <property type="evidence" value="ECO:0007669"/>
    <property type="project" value="EnsemblFungi"/>
</dbReference>
<organism evidence="2 3">
    <name type="scientific">Candida glabrata</name>
    <name type="common">Yeast</name>
    <name type="synonym">Torulopsis glabrata</name>
    <dbReference type="NCBI Taxonomy" id="5478"/>
    <lineage>
        <taxon>Eukaryota</taxon>
        <taxon>Fungi</taxon>
        <taxon>Dikarya</taxon>
        <taxon>Ascomycota</taxon>
        <taxon>Saccharomycotina</taxon>
        <taxon>Saccharomycetes</taxon>
        <taxon>Saccharomycetales</taxon>
        <taxon>Saccharomycetaceae</taxon>
        <taxon>Nakaseomyces</taxon>
    </lineage>
</organism>
<keyword evidence="2" id="KW-0689">Ribosomal protein</keyword>
<dbReference type="GO" id="GO:0006396">
    <property type="term" value="P:RNA processing"/>
    <property type="evidence" value="ECO:0007669"/>
    <property type="project" value="InterPro"/>
</dbReference>
<dbReference type="AlphaFoldDB" id="A0A0W0EL43"/>
<dbReference type="InterPro" id="IPR000999">
    <property type="entry name" value="RNase_III_dom"/>
</dbReference>
<dbReference type="VEuPathDB" id="FungiDB:GWK60_E03245"/>